<dbReference type="Proteomes" id="UP000076154">
    <property type="component" value="Unassembled WGS sequence"/>
</dbReference>
<dbReference type="EMBL" id="LUEZ02000040">
    <property type="protein sequence ID" value="RDB25870.1"/>
    <property type="molecule type" value="Genomic_DNA"/>
</dbReference>
<reference evidence="2" key="1">
    <citation type="submission" date="2018-04" db="EMBL/GenBank/DDBJ databases">
        <title>Whole genome sequencing of Hypsizygus marmoreus.</title>
        <authorList>
            <person name="Choi I.-G."/>
            <person name="Min B."/>
            <person name="Kim J.-G."/>
            <person name="Kim S."/>
            <person name="Oh Y.-L."/>
            <person name="Kong W.-S."/>
            <person name="Park H."/>
            <person name="Jeong J."/>
            <person name="Song E.-S."/>
        </authorList>
    </citation>
    <scope>NUCLEOTIDE SEQUENCE [LARGE SCALE GENOMIC DNA]</scope>
    <source>
        <strain evidence="2">51987-8</strain>
    </source>
</reference>
<keyword evidence="1" id="KW-0812">Transmembrane</keyword>
<evidence type="ECO:0000313" key="3">
    <source>
        <dbReference type="Proteomes" id="UP000076154"/>
    </source>
</evidence>
<feature type="transmembrane region" description="Helical" evidence="1">
    <location>
        <begin position="6"/>
        <end position="26"/>
    </location>
</feature>
<keyword evidence="1" id="KW-1133">Transmembrane helix</keyword>
<evidence type="ECO:0000313" key="2">
    <source>
        <dbReference type="EMBL" id="RDB25870.1"/>
    </source>
</evidence>
<name>A0A369JXB3_HYPMA</name>
<accession>A0A369JXB3</accession>
<sequence>MSAVLLGVSNLGILEVLSALAVLWNIKNKRIRIEGGFGRISTKRRRTTQLNRRTASTKDCPAYPPCTQTGEPPQVGKDSQICCAASFLNEVGYFYPPIVTPVFRSYFDSSYVVSCTIAIQPSCLSADGLLVRLQGSHKTASIRAGELTKFISYTSDSSRCEWPILTVPVSSISLHPDTLSRIAIMLINRDSCPVDSTGNKATHG</sequence>
<organism evidence="2 3">
    <name type="scientific">Hypsizygus marmoreus</name>
    <name type="common">White beech mushroom</name>
    <name type="synonym">Agaricus marmoreus</name>
    <dbReference type="NCBI Taxonomy" id="39966"/>
    <lineage>
        <taxon>Eukaryota</taxon>
        <taxon>Fungi</taxon>
        <taxon>Dikarya</taxon>
        <taxon>Basidiomycota</taxon>
        <taxon>Agaricomycotina</taxon>
        <taxon>Agaricomycetes</taxon>
        <taxon>Agaricomycetidae</taxon>
        <taxon>Agaricales</taxon>
        <taxon>Tricholomatineae</taxon>
        <taxon>Lyophyllaceae</taxon>
        <taxon>Hypsizygus</taxon>
    </lineage>
</organism>
<gene>
    <name evidence="2" type="ORF">Hypma_006262</name>
</gene>
<proteinExistence type="predicted"/>
<dbReference type="InParanoid" id="A0A369JXB3"/>
<protein>
    <submittedName>
        <fullName evidence="2">Uncharacterized protein</fullName>
    </submittedName>
</protein>
<dbReference type="AlphaFoldDB" id="A0A369JXB3"/>
<keyword evidence="3" id="KW-1185">Reference proteome</keyword>
<keyword evidence="1" id="KW-0472">Membrane</keyword>
<evidence type="ECO:0000256" key="1">
    <source>
        <dbReference type="SAM" id="Phobius"/>
    </source>
</evidence>
<comment type="caution">
    <text evidence="2">The sequence shown here is derived from an EMBL/GenBank/DDBJ whole genome shotgun (WGS) entry which is preliminary data.</text>
</comment>